<dbReference type="RefSeq" id="WP_282516957.1">
    <property type="nucleotide sequence ID" value="NZ_JASCIR010000050.1"/>
</dbReference>
<sequence length="271" mass="30344">MSTDTSETEQQAQAGPDRPVLSRFRLPYVFRWPWVTRATARQLDREADALSAEAEHWFGRWASDSDRADRAEQRKRGLLTETGGLTGKVERLTEALDDTARERDHFERSHRAVCEERDEIRQTVLHLQQAGRDLVRAFTADDQAAKPMLDQIGQILMRHAHRFDLGREDLADLPWAPEPETAAEAVVREAPADLIRAAYRYPHDATEPALIGDHLPHCEACTAALGTLPDAVLVEACRAAFSYGKREAMTVIGTELGRRGIPAGTEQEATR</sequence>
<reference evidence="1 2" key="1">
    <citation type="submission" date="2023-05" db="EMBL/GenBank/DDBJ databases">
        <title>Draft genome sequence of Streptomyces sp. B-S-A8 isolated from a cave soil in Thailand.</title>
        <authorList>
            <person name="Chamroensaksri N."/>
            <person name="Muangham S."/>
        </authorList>
    </citation>
    <scope>NUCLEOTIDE SEQUENCE [LARGE SCALE GENOMIC DNA]</scope>
    <source>
        <strain evidence="1 2">B-S-A8</strain>
    </source>
</reference>
<keyword evidence="2" id="KW-1185">Reference proteome</keyword>
<dbReference type="Proteomes" id="UP001224661">
    <property type="component" value="Unassembled WGS sequence"/>
</dbReference>
<accession>A0ABT6S196</accession>
<evidence type="ECO:0000313" key="2">
    <source>
        <dbReference type="Proteomes" id="UP001224661"/>
    </source>
</evidence>
<name>A0ABT6S196_9ACTN</name>
<dbReference type="EMBL" id="JASCIR010000050">
    <property type="protein sequence ID" value="MDI3390469.1"/>
    <property type="molecule type" value="Genomic_DNA"/>
</dbReference>
<protein>
    <submittedName>
        <fullName evidence="1">Uncharacterized protein</fullName>
    </submittedName>
</protein>
<organism evidence="1 2">
    <name type="scientific">Streptomyces solicavernae</name>
    <dbReference type="NCBI Taxonomy" id="3043614"/>
    <lineage>
        <taxon>Bacteria</taxon>
        <taxon>Bacillati</taxon>
        <taxon>Actinomycetota</taxon>
        <taxon>Actinomycetes</taxon>
        <taxon>Kitasatosporales</taxon>
        <taxon>Streptomycetaceae</taxon>
        <taxon>Streptomyces</taxon>
    </lineage>
</organism>
<proteinExistence type="predicted"/>
<comment type="caution">
    <text evidence="1">The sequence shown here is derived from an EMBL/GenBank/DDBJ whole genome shotgun (WGS) entry which is preliminary data.</text>
</comment>
<evidence type="ECO:0000313" key="1">
    <source>
        <dbReference type="EMBL" id="MDI3390469.1"/>
    </source>
</evidence>
<gene>
    <name evidence="1" type="ORF">QIS99_30385</name>
</gene>